<dbReference type="GeneID" id="84236512"/>
<evidence type="ECO:0000313" key="4">
    <source>
        <dbReference type="Proteomes" id="UP000746649"/>
    </source>
</evidence>
<dbReference type="RefSeq" id="WP_181823123.1">
    <property type="nucleotide sequence ID" value="NZ_CBCXWX010000040.1"/>
</dbReference>
<dbReference type="Pfam" id="PF00196">
    <property type="entry name" value="GerE"/>
    <property type="match status" value="1"/>
</dbReference>
<dbReference type="InterPro" id="IPR016032">
    <property type="entry name" value="Sig_transdc_resp-reg_C-effctor"/>
</dbReference>
<reference evidence="3 4" key="1">
    <citation type="submission" date="2020-11" db="EMBL/GenBank/DDBJ databases">
        <title>Enhanced detection system for hospital associated transmission using whole genome sequencing surveillance.</title>
        <authorList>
            <person name="Harrison L.H."/>
            <person name="Van Tyne D."/>
            <person name="Marsh J.W."/>
            <person name="Griffith M.P."/>
            <person name="Snyder D.J."/>
            <person name="Cooper V.S."/>
            <person name="Mustapha M."/>
        </authorList>
    </citation>
    <scope>NUCLEOTIDE SEQUENCE [LARGE SCALE GENOMIC DNA]</scope>
    <source>
        <strain evidence="3 4">CB00117</strain>
    </source>
</reference>
<dbReference type="EMBL" id="JADWND010000001">
    <property type="protein sequence ID" value="MBJ8379809.1"/>
    <property type="molecule type" value="Genomic_DNA"/>
</dbReference>
<keyword evidence="1" id="KW-0238">DNA-binding</keyword>
<proteinExistence type="predicted"/>
<dbReference type="Gene3D" id="1.10.10.10">
    <property type="entry name" value="Winged helix-like DNA-binding domain superfamily/Winged helix DNA-binding domain"/>
    <property type="match status" value="1"/>
</dbReference>
<gene>
    <name evidence="3" type="ORF">I6M88_02285</name>
</gene>
<keyword evidence="4" id="KW-1185">Reference proteome</keyword>
<organism evidence="3 4">
    <name type="scientific">Citrobacter sedlakii</name>
    <dbReference type="NCBI Taxonomy" id="67826"/>
    <lineage>
        <taxon>Bacteria</taxon>
        <taxon>Pseudomonadati</taxon>
        <taxon>Pseudomonadota</taxon>
        <taxon>Gammaproteobacteria</taxon>
        <taxon>Enterobacterales</taxon>
        <taxon>Enterobacteriaceae</taxon>
        <taxon>Citrobacter</taxon>
        <taxon>Citrobacter freundii complex</taxon>
    </lineage>
</organism>
<sequence>MAEIFIQGDDHYARVAVEHLVAKIINHNSKALNPGASIAVFIFEKSWIDVSELKALTTCNAERILIIGNPQLLNFLSLKVDDRKMFYCEINMPLVTIEARLSLLLRKRKIAIPLCKVRSPKEPQRMLNWKEFMIISLYISGISVRGIAGVMQLDSKTVYTYKSLAMRKMGLRNKVSLVRHWCHYH</sequence>
<dbReference type="Proteomes" id="UP000746649">
    <property type="component" value="Unassembled WGS sequence"/>
</dbReference>
<feature type="domain" description="HTH luxR-type" evidence="2">
    <location>
        <begin position="130"/>
        <end position="180"/>
    </location>
</feature>
<evidence type="ECO:0000259" key="2">
    <source>
        <dbReference type="Pfam" id="PF00196"/>
    </source>
</evidence>
<dbReference type="InterPro" id="IPR036388">
    <property type="entry name" value="WH-like_DNA-bd_sf"/>
</dbReference>
<protein>
    <recommendedName>
        <fullName evidence="2">HTH luxR-type domain-containing protein</fullName>
    </recommendedName>
</protein>
<name>A0ABS0ZM39_9ENTR</name>
<comment type="caution">
    <text evidence="3">The sequence shown here is derived from an EMBL/GenBank/DDBJ whole genome shotgun (WGS) entry which is preliminary data.</text>
</comment>
<dbReference type="InterPro" id="IPR000792">
    <property type="entry name" value="Tscrpt_reg_LuxR_C"/>
</dbReference>
<accession>A0ABS0ZM39</accession>
<dbReference type="SUPFAM" id="SSF46894">
    <property type="entry name" value="C-terminal effector domain of the bipartite response regulators"/>
    <property type="match status" value="1"/>
</dbReference>
<evidence type="ECO:0000313" key="3">
    <source>
        <dbReference type="EMBL" id="MBJ8379809.1"/>
    </source>
</evidence>
<evidence type="ECO:0000256" key="1">
    <source>
        <dbReference type="ARBA" id="ARBA00023125"/>
    </source>
</evidence>